<dbReference type="Pfam" id="PF00528">
    <property type="entry name" value="BPD_transp_1"/>
    <property type="match status" value="1"/>
</dbReference>
<dbReference type="CDD" id="cd06261">
    <property type="entry name" value="TM_PBP2"/>
    <property type="match status" value="1"/>
</dbReference>
<evidence type="ECO:0000256" key="5">
    <source>
        <dbReference type="ARBA" id="ARBA00022989"/>
    </source>
</evidence>
<dbReference type="PROSITE" id="PS50928">
    <property type="entry name" value="ABC_TM1"/>
    <property type="match status" value="1"/>
</dbReference>
<reference evidence="9" key="1">
    <citation type="submission" date="2022-01" db="EMBL/GenBank/DDBJ databases">
        <authorList>
            <person name="Criscuolo A."/>
        </authorList>
    </citation>
    <scope>NUCLEOTIDE SEQUENCE</scope>
    <source>
        <strain evidence="9">CIP111892</strain>
    </source>
</reference>
<dbReference type="Proteomes" id="UP000838324">
    <property type="component" value="Unassembled WGS sequence"/>
</dbReference>
<evidence type="ECO:0000256" key="2">
    <source>
        <dbReference type="ARBA" id="ARBA00022448"/>
    </source>
</evidence>
<proteinExistence type="inferred from homology"/>
<feature type="transmembrane region" description="Helical" evidence="7">
    <location>
        <begin position="105"/>
        <end position="129"/>
    </location>
</feature>
<evidence type="ECO:0000256" key="4">
    <source>
        <dbReference type="ARBA" id="ARBA00022692"/>
    </source>
</evidence>
<keyword evidence="6 7" id="KW-0472">Membrane</keyword>
<keyword evidence="5 7" id="KW-1133">Transmembrane helix</keyword>
<feature type="domain" description="ABC transmembrane type-1" evidence="8">
    <location>
        <begin position="101"/>
        <end position="322"/>
    </location>
</feature>
<feature type="transmembrane region" description="Helical" evidence="7">
    <location>
        <begin position="237"/>
        <end position="259"/>
    </location>
</feature>
<feature type="transmembrane region" description="Helical" evidence="7">
    <location>
        <begin position="188"/>
        <end position="216"/>
    </location>
</feature>
<comment type="subcellular location">
    <subcellularLocation>
        <location evidence="1 7">Cell membrane</location>
        <topology evidence="1 7">Multi-pass membrane protein</topology>
    </subcellularLocation>
</comment>
<gene>
    <name evidence="9" type="primary">yteP_10</name>
    <name evidence="9" type="ORF">PAECIP111892_02013</name>
</gene>
<evidence type="ECO:0000256" key="6">
    <source>
        <dbReference type="ARBA" id="ARBA00023136"/>
    </source>
</evidence>
<keyword evidence="3" id="KW-1003">Cell membrane</keyword>
<evidence type="ECO:0000256" key="7">
    <source>
        <dbReference type="RuleBase" id="RU363032"/>
    </source>
</evidence>
<feature type="transmembrane region" description="Helical" evidence="7">
    <location>
        <begin position="41"/>
        <end position="60"/>
    </location>
</feature>
<dbReference type="InterPro" id="IPR050809">
    <property type="entry name" value="UgpAE/MalFG_permease"/>
</dbReference>
<evidence type="ECO:0000256" key="1">
    <source>
        <dbReference type="ARBA" id="ARBA00004651"/>
    </source>
</evidence>
<feature type="transmembrane region" description="Helical" evidence="7">
    <location>
        <begin position="141"/>
        <end position="161"/>
    </location>
</feature>
<evidence type="ECO:0000259" key="8">
    <source>
        <dbReference type="PROSITE" id="PS50928"/>
    </source>
</evidence>
<evidence type="ECO:0000313" key="9">
    <source>
        <dbReference type="EMBL" id="CAH1195316.1"/>
    </source>
</evidence>
<comment type="caution">
    <text evidence="9">The sequence shown here is derived from an EMBL/GenBank/DDBJ whole genome shotgun (WGS) entry which is preliminary data.</text>
</comment>
<name>A0ABM9BV29_9BACL</name>
<evidence type="ECO:0000256" key="3">
    <source>
        <dbReference type="ARBA" id="ARBA00022475"/>
    </source>
</evidence>
<comment type="similarity">
    <text evidence="7">Belongs to the binding-protein-dependent transport system permease family.</text>
</comment>
<dbReference type="InterPro" id="IPR000515">
    <property type="entry name" value="MetI-like"/>
</dbReference>
<sequence length="332" mass="37673">MMETFLYHSIRSLPFKLEVGSLARLVHTGGNIVREIIKNKVLFLMLLPVILYFVIFHYAVMPGAYVAFVDYNLNKGIFGSHFIGLKNFEFLVQNGDLWNITKNTLLYNLVFLALGNIIQIVFAIMLSEISGKWFKKVSQSVILLPNFISMVIVGVFAYNIFNFNSGFINTLLVSTGLDRYEFYSDPGIWKYIIVAFKIWASTGYGMIVYLATITGINHDLYEAAYMDGATTWQRIRYMTLPILKPTFILLLLFGMGGILKGSFDLFYNLIGTNSVLYPQTDIIDTYVFRSLVGQFNFSMGAAVGFYQSLFGLILVLVVNFIVRKVEPDSALF</sequence>
<feature type="transmembrane region" description="Helical" evidence="7">
    <location>
        <begin position="297"/>
        <end position="322"/>
    </location>
</feature>
<organism evidence="9 10">
    <name type="scientific">Paenibacillus auburnensis</name>
    <dbReference type="NCBI Taxonomy" id="2905649"/>
    <lineage>
        <taxon>Bacteria</taxon>
        <taxon>Bacillati</taxon>
        <taxon>Bacillota</taxon>
        <taxon>Bacilli</taxon>
        <taxon>Bacillales</taxon>
        <taxon>Paenibacillaceae</taxon>
        <taxon>Paenibacillus</taxon>
    </lineage>
</organism>
<protein>
    <submittedName>
        <fullName evidence="9">Multiple-sugar transport system permease YteP</fullName>
    </submittedName>
</protein>
<dbReference type="Gene3D" id="1.10.3720.10">
    <property type="entry name" value="MetI-like"/>
    <property type="match status" value="1"/>
</dbReference>
<dbReference type="EMBL" id="CAKMMG010000001">
    <property type="protein sequence ID" value="CAH1195316.1"/>
    <property type="molecule type" value="Genomic_DNA"/>
</dbReference>
<dbReference type="PANTHER" id="PTHR43227">
    <property type="entry name" value="BLL4140 PROTEIN"/>
    <property type="match status" value="1"/>
</dbReference>
<accession>A0ABM9BV29</accession>
<dbReference type="PANTHER" id="PTHR43227:SF11">
    <property type="entry name" value="BLL4140 PROTEIN"/>
    <property type="match status" value="1"/>
</dbReference>
<keyword evidence="10" id="KW-1185">Reference proteome</keyword>
<keyword evidence="2 7" id="KW-0813">Transport</keyword>
<dbReference type="InterPro" id="IPR035906">
    <property type="entry name" value="MetI-like_sf"/>
</dbReference>
<dbReference type="SUPFAM" id="SSF161098">
    <property type="entry name" value="MetI-like"/>
    <property type="match status" value="1"/>
</dbReference>
<keyword evidence="4 7" id="KW-0812">Transmembrane</keyword>
<evidence type="ECO:0000313" key="10">
    <source>
        <dbReference type="Proteomes" id="UP000838324"/>
    </source>
</evidence>